<protein>
    <recommendedName>
        <fullName evidence="4">V-type ATP synthase subunit H</fullName>
    </recommendedName>
</protein>
<keyword evidence="1" id="KW-0175">Coiled coil</keyword>
<dbReference type="EMBL" id="DRUB01000086">
    <property type="protein sequence ID" value="HHR96104.1"/>
    <property type="molecule type" value="Genomic_DNA"/>
</dbReference>
<sequence length="105" mass="12326">MVMVLSEIIAEIEREAQKIIEDAERKAQKIIEDAKKKASEILSDESYRIELEKWRKEYEERISRDVNEIIAKAKTEAELLWKKAQDKIHRVAKVLASMVTDLEIE</sequence>
<evidence type="ECO:0000256" key="1">
    <source>
        <dbReference type="SAM" id="Coils"/>
    </source>
</evidence>
<evidence type="ECO:0008006" key="4">
    <source>
        <dbReference type="Google" id="ProtNLM"/>
    </source>
</evidence>
<name>A0A7C5XH11_9CREN</name>
<feature type="coiled-coil region" evidence="1">
    <location>
        <begin position="9"/>
        <end position="40"/>
    </location>
</feature>
<proteinExistence type="predicted"/>
<comment type="caution">
    <text evidence="2">The sequence shown here is derived from an EMBL/GenBank/DDBJ whole genome shotgun (WGS) entry which is preliminary data.</text>
</comment>
<accession>A0A7C5XH11</accession>
<gene>
    <name evidence="3" type="ORF">ENL47_04665</name>
    <name evidence="2" type="ORF">ENM84_05685</name>
</gene>
<organism evidence="2">
    <name type="scientific">Ignisphaera aggregans</name>
    <dbReference type="NCBI Taxonomy" id="334771"/>
    <lineage>
        <taxon>Archaea</taxon>
        <taxon>Thermoproteota</taxon>
        <taxon>Thermoprotei</taxon>
        <taxon>Desulfurococcales</taxon>
        <taxon>Desulfurococcaceae</taxon>
        <taxon>Ignisphaera</taxon>
    </lineage>
</organism>
<dbReference type="AlphaFoldDB" id="A0A7C5XH11"/>
<evidence type="ECO:0000313" key="2">
    <source>
        <dbReference type="EMBL" id="HHP82139.1"/>
    </source>
</evidence>
<dbReference type="EMBL" id="DRZI01000244">
    <property type="protein sequence ID" value="HHP82139.1"/>
    <property type="molecule type" value="Genomic_DNA"/>
</dbReference>
<evidence type="ECO:0000313" key="3">
    <source>
        <dbReference type="EMBL" id="HHR96104.1"/>
    </source>
</evidence>
<reference evidence="2" key="1">
    <citation type="journal article" date="2020" name="mSystems">
        <title>Genome- and Community-Level Interaction Insights into Carbon Utilization and Element Cycling Functions of Hydrothermarchaeota in Hydrothermal Sediment.</title>
        <authorList>
            <person name="Zhou Z."/>
            <person name="Liu Y."/>
            <person name="Xu W."/>
            <person name="Pan J."/>
            <person name="Luo Z.H."/>
            <person name="Li M."/>
        </authorList>
    </citation>
    <scope>NUCLEOTIDE SEQUENCE [LARGE SCALE GENOMIC DNA]</scope>
    <source>
        <strain evidence="3">SpSt-1</strain>
        <strain evidence="2">SpSt-1121</strain>
    </source>
</reference>
<dbReference type="Gene3D" id="1.20.5.2950">
    <property type="match status" value="1"/>
</dbReference>